<gene>
    <name evidence="5" type="primary">COQ3</name>
    <name evidence="6" type="ORF">CC86DRAFT_452792</name>
</gene>
<comment type="catalytic activity">
    <reaction evidence="5">
        <text>a 3-demethylubiquinone + S-adenosyl-L-methionine = a ubiquinone + S-adenosyl-L-homocysteine</text>
        <dbReference type="Rhea" id="RHEA:81215"/>
        <dbReference type="Rhea" id="RHEA-COMP:9565"/>
        <dbReference type="Rhea" id="RHEA-COMP:19654"/>
        <dbReference type="ChEBI" id="CHEBI:16389"/>
        <dbReference type="ChEBI" id="CHEBI:57856"/>
        <dbReference type="ChEBI" id="CHEBI:59789"/>
        <dbReference type="ChEBI" id="CHEBI:231825"/>
    </reaction>
</comment>
<comment type="cofactor">
    <cofactor evidence="5">
        <name>Mg(2+)</name>
        <dbReference type="ChEBI" id="CHEBI:18420"/>
    </cofactor>
</comment>
<evidence type="ECO:0000256" key="5">
    <source>
        <dbReference type="HAMAP-Rule" id="MF_03190"/>
    </source>
</evidence>
<comment type="catalytic activity">
    <reaction evidence="5">
        <text>a 3-demethylubiquinol + S-adenosyl-L-methionine = a ubiquinol + S-adenosyl-L-homocysteine + H(+)</text>
        <dbReference type="Rhea" id="RHEA:44380"/>
        <dbReference type="Rhea" id="RHEA-COMP:9566"/>
        <dbReference type="Rhea" id="RHEA-COMP:10914"/>
        <dbReference type="ChEBI" id="CHEBI:15378"/>
        <dbReference type="ChEBI" id="CHEBI:17976"/>
        <dbReference type="ChEBI" id="CHEBI:57856"/>
        <dbReference type="ChEBI" id="CHEBI:59789"/>
        <dbReference type="ChEBI" id="CHEBI:84422"/>
        <dbReference type="EC" id="2.1.1.64"/>
    </reaction>
</comment>
<comment type="pathway">
    <text evidence="5">Cofactor biosynthesis; ubiquinone biosynthesis.</text>
</comment>
<keyword evidence="4 5" id="KW-0949">S-adenosyl-L-methionine</keyword>
<evidence type="ECO:0000313" key="7">
    <source>
        <dbReference type="Proteomes" id="UP000799424"/>
    </source>
</evidence>
<dbReference type="InterPro" id="IPR010233">
    <property type="entry name" value="UbiG_MeTrfase"/>
</dbReference>
<keyword evidence="2 5" id="KW-0808">Transferase</keyword>
<comment type="similarity">
    <text evidence="5">Belongs to the class I-like SAM-binding methyltransferase superfamily. UbiG/COQ3 family.</text>
</comment>
<keyword evidence="5" id="KW-0460">Magnesium</keyword>
<dbReference type="Pfam" id="PF13489">
    <property type="entry name" value="Methyltransf_23"/>
    <property type="match status" value="1"/>
</dbReference>
<feature type="binding site" evidence="5">
    <location>
        <position position="148"/>
    </location>
    <ligand>
        <name>S-adenosyl-L-methionine</name>
        <dbReference type="ChEBI" id="CHEBI:59789"/>
    </ligand>
</feature>
<organism evidence="6 7">
    <name type="scientific">Ophiobolus disseminans</name>
    <dbReference type="NCBI Taxonomy" id="1469910"/>
    <lineage>
        <taxon>Eukaryota</taxon>
        <taxon>Fungi</taxon>
        <taxon>Dikarya</taxon>
        <taxon>Ascomycota</taxon>
        <taxon>Pezizomycotina</taxon>
        <taxon>Dothideomycetes</taxon>
        <taxon>Pleosporomycetidae</taxon>
        <taxon>Pleosporales</taxon>
        <taxon>Pleosporineae</taxon>
        <taxon>Phaeosphaeriaceae</taxon>
        <taxon>Ophiobolus</taxon>
    </lineage>
</organism>
<name>A0A6A7AAP9_9PLEO</name>
<feature type="binding site" evidence="5">
    <location>
        <position position="226"/>
    </location>
    <ligand>
        <name>Mg(2+)</name>
        <dbReference type="ChEBI" id="CHEBI:18420"/>
    </ligand>
</feature>
<dbReference type="GO" id="GO:0061542">
    <property type="term" value="F:3-demethylubiquinol 3-O-methyltransferase activity"/>
    <property type="evidence" value="ECO:0007669"/>
    <property type="project" value="UniProtKB-UniRule"/>
</dbReference>
<dbReference type="EC" id="2.1.1.-" evidence="5"/>
<dbReference type="InterPro" id="IPR029063">
    <property type="entry name" value="SAM-dependent_MTases_sf"/>
</dbReference>
<dbReference type="HAMAP" id="MF_00472">
    <property type="entry name" value="UbiG"/>
    <property type="match status" value="1"/>
</dbReference>
<dbReference type="UniPathway" id="UPA00232"/>
<keyword evidence="7" id="KW-1185">Reference proteome</keyword>
<dbReference type="GO" id="GO:0046872">
    <property type="term" value="F:metal ion binding"/>
    <property type="evidence" value="ECO:0007669"/>
    <property type="project" value="UniProtKB-KW"/>
</dbReference>
<evidence type="ECO:0000313" key="6">
    <source>
        <dbReference type="EMBL" id="KAF2830342.1"/>
    </source>
</evidence>
<sequence>MVEANTSSCTTDGWSVLNFSGGDDSTSTSDHNIDITTSHSTMKPYNPAIAARSIRQYIPRSPRSSMTRNVAHRIAPAILTRSISSTPSPGTVDPTEVSHFNALASSWWDPHGPSRLLHLMNPLRHTFIQRCRASTAPTTHKLRYLDIGCGGGIFAESAARLADTQSVTAIDPTPEVMKIAEGHKRRDPSLTELGKLTYLNTSIEDLPLPSSPTEAFDMVTLFEVLEHVTAPGPFLAHITPHVKPGGWLVLSTIARTWTSWLVTNVVAEDVLGIVPKGTHEWNKYVNEDELRRWFAGQGGWGEVQTMGVVYVPGVGWRELPDILPMQCTHMRNTCPV</sequence>
<keyword evidence="1 5" id="KW-0489">Methyltransferase</keyword>
<dbReference type="GO" id="GO:0031314">
    <property type="term" value="C:extrinsic component of mitochondrial inner membrane"/>
    <property type="evidence" value="ECO:0007669"/>
    <property type="project" value="UniProtKB-UniRule"/>
</dbReference>
<accession>A0A6A7AAP9</accession>
<feature type="binding site" evidence="5">
    <location>
        <position position="171"/>
    </location>
    <ligand>
        <name>S-adenosyl-L-methionine</name>
        <dbReference type="ChEBI" id="CHEBI:59789"/>
    </ligand>
</feature>
<comment type="function">
    <text evidence="5">O-methyltransferase required for two non-consecutive steps during ubiquinone biosynthesis. Catalyzes the 2 O-methylation of 3,4-dihydroxy-5-(all-trans-polyprenyl)benzoic acid into 4-hydroxy-3-methoxy-5-(all-trans-polyprenyl)benzoic acid. Also catalyzes the last step of ubiquinone biosynthesis by mediating methylation of 3-demethylubiquinone into ubiquinone. Also able to mediate the methylation of 3-demethylubiquinol into ubiquinol.</text>
</comment>
<dbReference type="SUPFAM" id="SSF53335">
    <property type="entry name" value="S-adenosyl-L-methionine-dependent methyltransferases"/>
    <property type="match status" value="1"/>
</dbReference>
<comment type="subcellular location">
    <subcellularLocation>
        <location evidence="5">Mitochondrion inner membrane</location>
        <topology evidence="5">Peripheral membrane protein</topology>
        <orientation evidence="5">Matrix side</orientation>
    </subcellularLocation>
</comment>
<dbReference type="Gene3D" id="3.40.50.150">
    <property type="entry name" value="Vaccinia Virus protein VP39"/>
    <property type="match status" value="1"/>
</dbReference>
<feature type="binding site" evidence="5">
    <location>
        <position position="227"/>
    </location>
    <ligand>
        <name>Mg(2+)</name>
        <dbReference type="ChEBI" id="CHEBI:18420"/>
    </ligand>
</feature>
<dbReference type="GO" id="GO:0010420">
    <property type="term" value="F:polyprenyldihydroxybenzoate methyltransferase activity"/>
    <property type="evidence" value="ECO:0007669"/>
    <property type="project" value="UniProtKB-UniRule"/>
</dbReference>
<feature type="binding site" evidence="5">
    <location>
        <position position="222"/>
    </location>
    <ligand>
        <name>S-adenosyl-L-methionine</name>
        <dbReference type="ChEBI" id="CHEBI:59789"/>
    </ligand>
</feature>
<proteinExistence type="inferred from homology"/>
<dbReference type="GO" id="GO:0032259">
    <property type="term" value="P:methylation"/>
    <property type="evidence" value="ECO:0007669"/>
    <property type="project" value="UniProtKB-KW"/>
</dbReference>
<dbReference type="EMBL" id="MU006219">
    <property type="protein sequence ID" value="KAF2830342.1"/>
    <property type="molecule type" value="Genomic_DNA"/>
</dbReference>
<keyword evidence="5" id="KW-0472">Membrane</keyword>
<comment type="subunit">
    <text evidence="5">Component of a multi-subunit COQ enzyme complex, composed of at least COQ3, COQ4, COQ5, COQ6, COQ7 and COQ9.</text>
</comment>
<protein>
    <recommendedName>
        <fullName evidence="5">Ubiquinone biosynthesis O-methyltransferase, mitochondrial</fullName>
    </recommendedName>
    <alternativeName>
        <fullName evidence="5">3-demethylubiquinol 3-O-methyltransferase</fullName>
        <ecNumber evidence="5">2.1.1.64</ecNumber>
    </alternativeName>
    <alternativeName>
        <fullName evidence="5">3-demethylubiquinone 3-O-methyltransferase</fullName>
        <ecNumber evidence="5">2.1.1.-</ecNumber>
    </alternativeName>
    <alternativeName>
        <fullName evidence="5">Polyprenyldihydroxybenzoate methyltransferase</fullName>
        <ecNumber evidence="5">2.1.1.114</ecNumber>
    </alternativeName>
</protein>
<dbReference type="NCBIfam" id="TIGR01983">
    <property type="entry name" value="UbiG"/>
    <property type="match status" value="1"/>
</dbReference>
<evidence type="ECO:0000256" key="1">
    <source>
        <dbReference type="ARBA" id="ARBA00022603"/>
    </source>
</evidence>
<dbReference type="PANTHER" id="PTHR43464:SF19">
    <property type="entry name" value="UBIQUINONE BIOSYNTHESIS O-METHYLTRANSFERASE, MITOCHONDRIAL"/>
    <property type="match status" value="1"/>
</dbReference>
<keyword evidence="5" id="KW-0999">Mitochondrion inner membrane</keyword>
<dbReference type="OrthoDB" id="3265906at2759"/>
<keyword evidence="5" id="KW-0479">Metal-binding</keyword>
<keyword evidence="5" id="KW-0496">Mitochondrion</keyword>
<dbReference type="Proteomes" id="UP000799424">
    <property type="component" value="Unassembled WGS sequence"/>
</dbReference>
<reference evidence="6" key="1">
    <citation type="journal article" date="2020" name="Stud. Mycol.">
        <title>101 Dothideomycetes genomes: a test case for predicting lifestyles and emergence of pathogens.</title>
        <authorList>
            <person name="Haridas S."/>
            <person name="Albert R."/>
            <person name="Binder M."/>
            <person name="Bloem J."/>
            <person name="Labutti K."/>
            <person name="Salamov A."/>
            <person name="Andreopoulos B."/>
            <person name="Baker S."/>
            <person name="Barry K."/>
            <person name="Bills G."/>
            <person name="Bluhm B."/>
            <person name="Cannon C."/>
            <person name="Castanera R."/>
            <person name="Culley D."/>
            <person name="Daum C."/>
            <person name="Ezra D."/>
            <person name="Gonzalez J."/>
            <person name="Henrissat B."/>
            <person name="Kuo A."/>
            <person name="Liang C."/>
            <person name="Lipzen A."/>
            <person name="Lutzoni F."/>
            <person name="Magnuson J."/>
            <person name="Mondo S."/>
            <person name="Nolan M."/>
            <person name="Ohm R."/>
            <person name="Pangilinan J."/>
            <person name="Park H.-J."/>
            <person name="Ramirez L."/>
            <person name="Alfaro M."/>
            <person name="Sun H."/>
            <person name="Tritt A."/>
            <person name="Yoshinaga Y."/>
            <person name="Zwiers L.-H."/>
            <person name="Turgeon B."/>
            <person name="Goodwin S."/>
            <person name="Spatafora J."/>
            <person name="Crous P."/>
            <person name="Grigoriev I."/>
        </authorList>
    </citation>
    <scope>NUCLEOTIDE SEQUENCE</scope>
    <source>
        <strain evidence="6">CBS 113818</strain>
    </source>
</reference>
<dbReference type="CDD" id="cd02440">
    <property type="entry name" value="AdoMet_MTases"/>
    <property type="match status" value="1"/>
</dbReference>
<dbReference type="EC" id="2.1.1.64" evidence="5"/>
<keyword evidence="3 5" id="KW-0831">Ubiquinone biosynthesis</keyword>
<dbReference type="PANTHER" id="PTHR43464">
    <property type="entry name" value="METHYLTRANSFERASE"/>
    <property type="match status" value="1"/>
</dbReference>
<keyword evidence="6" id="KW-0830">Ubiquinone</keyword>
<feature type="binding site" evidence="5">
    <location>
        <position position="124"/>
    </location>
    <ligand>
        <name>S-adenosyl-L-methionine</name>
        <dbReference type="ChEBI" id="CHEBI:59789"/>
    </ligand>
</feature>
<dbReference type="AlphaFoldDB" id="A0A6A7AAP9"/>
<feature type="binding site" evidence="5">
    <location>
        <position position="223"/>
    </location>
    <ligand>
        <name>Mg(2+)</name>
        <dbReference type="ChEBI" id="CHEBI:18420"/>
    </ligand>
</feature>
<evidence type="ECO:0000256" key="3">
    <source>
        <dbReference type="ARBA" id="ARBA00022688"/>
    </source>
</evidence>
<dbReference type="EC" id="2.1.1.114" evidence="5"/>
<evidence type="ECO:0000256" key="2">
    <source>
        <dbReference type="ARBA" id="ARBA00022679"/>
    </source>
</evidence>
<comment type="catalytic activity">
    <reaction evidence="5">
        <text>a 3,4-dihydroxy-5-(all-trans-polyprenyl)benzoate + S-adenosyl-L-methionine = a 4-hydroxy-3-methoxy-5-(all-trans-polyprenyl)benzoate + S-adenosyl-L-homocysteine + H(+)</text>
        <dbReference type="Rhea" id="RHEA:44452"/>
        <dbReference type="Rhea" id="RHEA-COMP:10930"/>
        <dbReference type="Rhea" id="RHEA-COMP:10931"/>
        <dbReference type="ChEBI" id="CHEBI:15378"/>
        <dbReference type="ChEBI" id="CHEBI:57856"/>
        <dbReference type="ChEBI" id="CHEBI:59789"/>
        <dbReference type="ChEBI" id="CHEBI:64694"/>
        <dbReference type="ChEBI" id="CHEBI:84443"/>
        <dbReference type="EC" id="2.1.1.114"/>
    </reaction>
</comment>
<evidence type="ECO:0000256" key="4">
    <source>
        <dbReference type="ARBA" id="ARBA00022691"/>
    </source>
</evidence>